<evidence type="ECO:0000313" key="4">
    <source>
        <dbReference type="Proteomes" id="UP000813444"/>
    </source>
</evidence>
<keyword evidence="2" id="KW-0812">Transmembrane</keyword>
<dbReference type="AlphaFoldDB" id="A0A8K0WPL0"/>
<keyword evidence="2" id="KW-0472">Membrane</keyword>
<sequence>MIKGDILPCATTNVMNFTAEIPSASFPSGGPYGLDYILFDIAANGSVYYGSPLGTGLNVRELNLTGGTGEWSDFAKEYGNWGIENRLRLASCDAVPCIQDCQTQLVEPNYPFVLTNHPELDACVEECYAASPIPPFQDVSGCVTENAVTEPPTPSSTSSEVSTVSTGAPTQTEGTAPGGDDSSAGSPLLPFSTGLFIFSCAAVIFTYSSALS</sequence>
<feature type="region of interest" description="Disordered" evidence="1">
    <location>
        <begin position="145"/>
        <end position="184"/>
    </location>
</feature>
<keyword evidence="4" id="KW-1185">Reference proteome</keyword>
<dbReference type="EMBL" id="JAGPNK010000009">
    <property type="protein sequence ID" value="KAH7313428.1"/>
    <property type="molecule type" value="Genomic_DNA"/>
</dbReference>
<dbReference type="Proteomes" id="UP000813444">
    <property type="component" value="Unassembled WGS sequence"/>
</dbReference>
<dbReference type="OrthoDB" id="5076485at2759"/>
<proteinExistence type="predicted"/>
<feature type="transmembrane region" description="Helical" evidence="2">
    <location>
        <begin position="188"/>
        <end position="207"/>
    </location>
</feature>
<accession>A0A8K0WPL0</accession>
<evidence type="ECO:0000313" key="3">
    <source>
        <dbReference type="EMBL" id="KAH7313428.1"/>
    </source>
</evidence>
<evidence type="ECO:0000256" key="1">
    <source>
        <dbReference type="SAM" id="MobiDB-lite"/>
    </source>
</evidence>
<feature type="compositionally biased region" description="Low complexity" evidence="1">
    <location>
        <begin position="155"/>
        <end position="166"/>
    </location>
</feature>
<organism evidence="3 4">
    <name type="scientific">Stachybotrys elegans</name>
    <dbReference type="NCBI Taxonomy" id="80388"/>
    <lineage>
        <taxon>Eukaryota</taxon>
        <taxon>Fungi</taxon>
        <taxon>Dikarya</taxon>
        <taxon>Ascomycota</taxon>
        <taxon>Pezizomycotina</taxon>
        <taxon>Sordariomycetes</taxon>
        <taxon>Hypocreomycetidae</taxon>
        <taxon>Hypocreales</taxon>
        <taxon>Stachybotryaceae</taxon>
        <taxon>Stachybotrys</taxon>
    </lineage>
</organism>
<protein>
    <submittedName>
        <fullName evidence="3">Uncharacterized protein</fullName>
    </submittedName>
</protein>
<name>A0A8K0WPL0_9HYPO</name>
<comment type="caution">
    <text evidence="3">The sequence shown here is derived from an EMBL/GenBank/DDBJ whole genome shotgun (WGS) entry which is preliminary data.</text>
</comment>
<gene>
    <name evidence="3" type="ORF">B0I35DRAFT_273013</name>
</gene>
<keyword evidence="2" id="KW-1133">Transmembrane helix</keyword>
<evidence type="ECO:0000256" key="2">
    <source>
        <dbReference type="SAM" id="Phobius"/>
    </source>
</evidence>
<reference evidence="3" key="1">
    <citation type="journal article" date="2021" name="Nat. Commun.">
        <title>Genetic determinants of endophytism in the Arabidopsis root mycobiome.</title>
        <authorList>
            <person name="Mesny F."/>
            <person name="Miyauchi S."/>
            <person name="Thiergart T."/>
            <person name="Pickel B."/>
            <person name="Atanasova L."/>
            <person name="Karlsson M."/>
            <person name="Huettel B."/>
            <person name="Barry K.W."/>
            <person name="Haridas S."/>
            <person name="Chen C."/>
            <person name="Bauer D."/>
            <person name="Andreopoulos W."/>
            <person name="Pangilinan J."/>
            <person name="LaButti K."/>
            <person name="Riley R."/>
            <person name="Lipzen A."/>
            <person name="Clum A."/>
            <person name="Drula E."/>
            <person name="Henrissat B."/>
            <person name="Kohler A."/>
            <person name="Grigoriev I.V."/>
            <person name="Martin F.M."/>
            <person name="Hacquard S."/>
        </authorList>
    </citation>
    <scope>NUCLEOTIDE SEQUENCE</scope>
    <source>
        <strain evidence="3">MPI-CAGE-CH-0235</strain>
    </source>
</reference>